<dbReference type="BioCyc" id="PDIF272563:G12WB-1035-MONOMER"/>
<proteinExistence type="predicted"/>
<organism evidence="1 2">
    <name type="scientific">Clostridioides difficile (strain 630)</name>
    <name type="common">Peptoclostridium difficile</name>
    <dbReference type="NCBI Taxonomy" id="272563"/>
    <lineage>
        <taxon>Bacteria</taxon>
        <taxon>Bacillati</taxon>
        <taxon>Bacillota</taxon>
        <taxon>Clostridia</taxon>
        <taxon>Peptostreptococcales</taxon>
        <taxon>Peptostreptococcaceae</taxon>
        <taxon>Clostridioides</taxon>
    </lineage>
</organism>
<evidence type="ECO:0000313" key="1">
    <source>
        <dbReference type="EMBL" id="CAJ67759.1"/>
    </source>
</evidence>
<dbReference type="KEGG" id="cdf:CD630_09250"/>
<name>Q18AB3_CLOD6</name>
<dbReference type="EnsemblBacteria" id="CAJ67759">
    <property type="protein sequence ID" value="CAJ67759"/>
    <property type="gene ID" value="CD630_09250"/>
</dbReference>
<reference evidence="1 2" key="1">
    <citation type="journal article" date="2006" name="Nat. Genet.">
        <title>The multidrug-resistant human pathogen Clostridium difficile has a highly mobile, mosaic genome.</title>
        <authorList>
            <person name="Sebaihia M."/>
            <person name="Wren B.W."/>
            <person name="Mullany P."/>
            <person name="Fairweather N.F."/>
            <person name="Minton N."/>
            <person name="Stabler R."/>
            <person name="Thomson N.R."/>
            <person name="Roberts A.P."/>
            <person name="Cerdeno-Tarraga A.M."/>
            <person name="Wang H."/>
            <person name="Holden M.T.G."/>
            <person name="Wright A."/>
            <person name="Churcher C."/>
            <person name="Quail M.A."/>
            <person name="Baker S."/>
            <person name="Bason N."/>
            <person name="Brooks K."/>
            <person name="Chillingworth T."/>
            <person name="Cronin A."/>
            <person name="Davis P."/>
            <person name="Dowd L."/>
            <person name="Fraser A."/>
            <person name="Feltwell T."/>
            <person name="Hance Z."/>
            <person name="Holroyd S."/>
            <person name="Jagels K."/>
            <person name="Moule S."/>
            <person name="Mungall K."/>
            <person name="Price C."/>
            <person name="Rabbinowitsch R."/>
            <person name="Sharp S."/>
            <person name="Simmonds M."/>
            <person name="Steven K."/>
            <person name="Unwin L."/>
            <person name="Whithead S."/>
            <person name="Dupuy B."/>
            <person name="Dougan G."/>
            <person name="Barrell B.and.Parkhill.J."/>
        </authorList>
    </citation>
    <scope>NUCLEOTIDE SEQUENCE [LARGE SCALE GENOMIC DNA]</scope>
    <source>
        <strain evidence="1 2">630</strain>
    </source>
</reference>
<dbReference type="KEGG" id="pdc:CDIF630_01050"/>
<gene>
    <name evidence="1" type="ordered locus">CD630_09250</name>
</gene>
<dbReference type="EMBL" id="AM180355">
    <property type="protein sequence ID" value="CAJ67759.1"/>
    <property type="molecule type" value="Genomic_DNA"/>
</dbReference>
<dbReference type="RefSeq" id="WP_011861007.1">
    <property type="nucleotide sequence ID" value="NC_009089.1"/>
</dbReference>
<accession>Q18AB3</accession>
<dbReference type="STRING" id="272563.CD630_09250"/>
<sequence>MSKVIQCDFCKSIFEENNLECIELYKKNVENEMINIDKHMCPDCYEKFVGEKVEKKITNFEKITRDKESLKDFLFECDAECSCCIYANKDDCYPTSCVTGCEKWLDMEVEL</sequence>
<dbReference type="OrthoDB" id="9885098at2"/>
<dbReference type="PATRIC" id="fig|272563.120.peg.953"/>
<dbReference type="Proteomes" id="UP000001978">
    <property type="component" value="Chromosome"/>
</dbReference>
<dbReference type="AlphaFoldDB" id="Q18AB3"/>
<protein>
    <submittedName>
        <fullName evidence="1">Phage protein</fullName>
    </submittedName>
</protein>
<evidence type="ECO:0000313" key="2">
    <source>
        <dbReference type="Proteomes" id="UP000001978"/>
    </source>
</evidence>